<dbReference type="SUPFAM" id="SSF52058">
    <property type="entry name" value="L domain-like"/>
    <property type="match status" value="1"/>
</dbReference>
<dbReference type="InterPro" id="IPR011009">
    <property type="entry name" value="Kinase-like_dom_sf"/>
</dbReference>
<dbReference type="GO" id="GO:0016020">
    <property type="term" value="C:membrane"/>
    <property type="evidence" value="ECO:0007669"/>
    <property type="project" value="UniProtKB-SubCell"/>
</dbReference>
<dbReference type="Proteomes" id="UP000237000">
    <property type="component" value="Unassembled WGS sequence"/>
</dbReference>
<evidence type="ECO:0000313" key="15">
    <source>
        <dbReference type="EMBL" id="POO00233.1"/>
    </source>
</evidence>
<dbReference type="Pfam" id="PF13855">
    <property type="entry name" value="LRR_8"/>
    <property type="match status" value="3"/>
</dbReference>
<dbReference type="PANTHER" id="PTHR48056:SF17">
    <property type="entry name" value="LEUCINE-RICH REPEAT RECEPTOR PROTEIN KINASE EMS1"/>
    <property type="match status" value="1"/>
</dbReference>
<dbReference type="EMBL" id="JXTC01000014">
    <property type="protein sequence ID" value="POO00233.1"/>
    <property type="molecule type" value="Genomic_DNA"/>
</dbReference>
<dbReference type="FunFam" id="1.10.510.10:FF:000388">
    <property type="entry name" value="Leucine-rich repeat receptor-like tyrosine-protein kinase PXC3"/>
    <property type="match status" value="1"/>
</dbReference>
<keyword evidence="4 13" id="KW-0812">Transmembrane</keyword>
<dbReference type="SMART" id="SM00369">
    <property type="entry name" value="LRR_TYP"/>
    <property type="match status" value="9"/>
</dbReference>
<reference evidence="16" key="1">
    <citation type="submission" date="2016-06" db="EMBL/GenBank/DDBJ databases">
        <title>Parallel loss of symbiosis genes in relatives of nitrogen-fixing non-legume Parasponia.</title>
        <authorList>
            <person name="Van Velzen R."/>
            <person name="Holmer R."/>
            <person name="Bu F."/>
            <person name="Rutten L."/>
            <person name="Van Zeijl A."/>
            <person name="Liu W."/>
            <person name="Santuari L."/>
            <person name="Cao Q."/>
            <person name="Sharma T."/>
            <person name="Shen D."/>
            <person name="Roswanjaya Y."/>
            <person name="Wardhani T."/>
            <person name="Kalhor M.S."/>
            <person name="Jansen J."/>
            <person name="Van den Hoogen J."/>
            <person name="Gungor B."/>
            <person name="Hartog M."/>
            <person name="Hontelez J."/>
            <person name="Verver J."/>
            <person name="Yang W.-C."/>
            <person name="Schijlen E."/>
            <person name="Repin R."/>
            <person name="Schilthuizen M."/>
            <person name="Schranz E."/>
            <person name="Heidstra R."/>
            <person name="Miyata K."/>
            <person name="Fedorova E."/>
            <person name="Kohlen W."/>
            <person name="Bisseling T."/>
            <person name="Smit S."/>
            <person name="Geurts R."/>
        </authorList>
    </citation>
    <scope>NUCLEOTIDE SEQUENCE [LARGE SCALE GENOMIC DNA]</scope>
    <source>
        <strain evidence="16">cv. RG33-2</strain>
    </source>
</reference>
<keyword evidence="10 13" id="KW-0472">Membrane</keyword>
<dbReference type="GO" id="GO:0004672">
    <property type="term" value="F:protein kinase activity"/>
    <property type="evidence" value="ECO:0007669"/>
    <property type="project" value="InterPro"/>
</dbReference>
<dbReference type="Pfam" id="PF00069">
    <property type="entry name" value="Pkinase"/>
    <property type="match status" value="1"/>
</dbReference>
<proteinExistence type="predicted"/>
<dbReference type="FunFam" id="3.80.10.10:FF:000095">
    <property type="entry name" value="LRR receptor-like serine/threonine-protein kinase GSO1"/>
    <property type="match status" value="1"/>
</dbReference>
<evidence type="ECO:0000256" key="7">
    <source>
        <dbReference type="ARBA" id="ARBA00022741"/>
    </source>
</evidence>
<dbReference type="SUPFAM" id="SSF56112">
    <property type="entry name" value="Protein kinase-like (PK-like)"/>
    <property type="match status" value="1"/>
</dbReference>
<evidence type="ECO:0000256" key="11">
    <source>
        <dbReference type="ARBA" id="ARBA00023170"/>
    </source>
</evidence>
<dbReference type="PROSITE" id="PS50011">
    <property type="entry name" value="PROTEIN_KINASE_DOM"/>
    <property type="match status" value="1"/>
</dbReference>
<evidence type="ECO:0000256" key="8">
    <source>
        <dbReference type="ARBA" id="ARBA00022840"/>
    </source>
</evidence>
<dbReference type="Gene3D" id="3.30.200.20">
    <property type="entry name" value="Phosphorylase Kinase, domain 1"/>
    <property type="match status" value="1"/>
</dbReference>
<evidence type="ECO:0000256" key="6">
    <source>
        <dbReference type="ARBA" id="ARBA00022737"/>
    </source>
</evidence>
<comment type="caution">
    <text evidence="15">The sequence shown here is derived from an EMBL/GenBank/DDBJ whole genome shotgun (WGS) entry which is preliminary data.</text>
</comment>
<keyword evidence="3" id="KW-0808">Transferase</keyword>
<keyword evidence="12" id="KW-0325">Glycoprotein</keyword>
<evidence type="ECO:0000313" key="16">
    <source>
        <dbReference type="Proteomes" id="UP000237000"/>
    </source>
</evidence>
<dbReference type="Pfam" id="PF23598">
    <property type="entry name" value="LRR_14"/>
    <property type="match status" value="1"/>
</dbReference>
<dbReference type="GO" id="GO:0005524">
    <property type="term" value="F:ATP binding"/>
    <property type="evidence" value="ECO:0007669"/>
    <property type="project" value="UniProtKB-KW"/>
</dbReference>
<keyword evidence="11" id="KW-0675">Receptor</keyword>
<dbReference type="PRINTS" id="PR00019">
    <property type="entry name" value="LEURICHRPT"/>
</dbReference>
<evidence type="ECO:0000256" key="9">
    <source>
        <dbReference type="ARBA" id="ARBA00022989"/>
    </source>
</evidence>
<dbReference type="InterPro" id="IPR055414">
    <property type="entry name" value="LRR_R13L4/SHOC2-like"/>
</dbReference>
<dbReference type="FunFam" id="3.80.10.10:FF:000512">
    <property type="entry name" value="Leucine-rich repeat receptor-like serine/threonine-protein kinase BAM3"/>
    <property type="match status" value="1"/>
</dbReference>
<dbReference type="OrthoDB" id="4062651at2759"/>
<evidence type="ECO:0000256" key="3">
    <source>
        <dbReference type="ARBA" id="ARBA00022679"/>
    </source>
</evidence>
<name>A0A2P5FR16_TREOI</name>
<feature type="transmembrane region" description="Helical" evidence="13">
    <location>
        <begin position="562"/>
        <end position="587"/>
    </location>
</feature>
<keyword evidence="9 13" id="KW-1133">Transmembrane helix</keyword>
<keyword evidence="5" id="KW-0732">Signal</keyword>
<keyword evidence="7" id="KW-0547">Nucleotide-binding</keyword>
<feature type="domain" description="Protein kinase" evidence="14">
    <location>
        <begin position="635"/>
        <end position="911"/>
    </location>
</feature>
<dbReference type="InterPro" id="IPR050647">
    <property type="entry name" value="Plant_LRR-RLKs"/>
</dbReference>
<comment type="subcellular location">
    <subcellularLocation>
        <location evidence="1">Membrane</location>
        <topology evidence="1">Single-pass type I membrane protein</topology>
    </subcellularLocation>
</comment>
<dbReference type="Gene3D" id="1.10.510.10">
    <property type="entry name" value="Transferase(Phosphotransferase) domain 1"/>
    <property type="match status" value="1"/>
</dbReference>
<gene>
    <name evidence="15" type="ORF">TorRG33x02_040110</name>
</gene>
<dbReference type="SUPFAM" id="SSF52047">
    <property type="entry name" value="RNI-like"/>
    <property type="match status" value="1"/>
</dbReference>
<dbReference type="FunCoup" id="A0A2P5FR16">
    <property type="interactions" value="225"/>
</dbReference>
<dbReference type="PROSITE" id="PS51450">
    <property type="entry name" value="LRR"/>
    <property type="match status" value="2"/>
</dbReference>
<dbReference type="FunFam" id="3.80.10.10:FF:000041">
    <property type="entry name" value="LRR receptor-like serine/threonine-protein kinase ERECTA"/>
    <property type="match status" value="1"/>
</dbReference>
<evidence type="ECO:0000256" key="4">
    <source>
        <dbReference type="ARBA" id="ARBA00022692"/>
    </source>
</evidence>
<dbReference type="PANTHER" id="PTHR48056">
    <property type="entry name" value="LRR RECEPTOR-LIKE SERINE/THREONINE-PROTEIN KINASE-RELATED"/>
    <property type="match status" value="1"/>
</dbReference>
<sequence>MITLCGYLNSSVQWDIKKEPCSWEGVTCNQGNTSVLEISLSGLSLSSSDFLPFVCKIESLQVLDVSNNRLSNIPHEFMVDCGKVDGLQRLNFSKNRLVGSLPSFSSFVGLEFLDLSFNELAGKIDSEFQGLNGLKSLNLSFNMFNGPVPTQLGKSKALKELVLSMNHFQGTIPDEFMGYGNLTLVDLSQNNLSGLIPSRIGDLSMLKVLRLSHNNLNGEIPVSLSTIKTLSRFAANLNSFSGTLPNNLTKFLKNLDLSYNRLDGSIPPDLLSPSNLQSVDLSYNSLEGSIPSNISPSLVRLRLGSNSLDGQVPSAKFSTLEKLTYLELDNNNLSGSIPLELGSCTSLALLNLAQNHLTGPLPAQLGNLTHLQVLKLQLNNISGEIPTQITQLQGLSVLNISWNSLSGQIPSSISSLQKLISINLQGNKLNGSIPNTIGTMNTLLELQLGQNQLSGYIPKMPPNLQISLNLSNNLFEGPIPKTLAGLSGLEVLDLSNNNFSGEIPDFLTQLGSLTQLLLSNNSLSGVVPNFGSWVLVDTNGNKNLRNATKPTTSSKSGKQNSVAVIVLVVAASVFAVGAISIFAILLLRRYGRVNDDPLQPLEDLPLPQVLEGNLLTSNGIHRSNIDFDKAMESVADPANVVLKTRFSTYYKAIMPTGSSYFVKKLNWSDKIFQLGSRDKFGTELEVFGKLSNSNVMTPLAYVLSVDSAYLFYEYSSKGSLFDVLHNSSGSDLDWASRYSIAVGVAQGLAFLHGNVAGTILLLDLSSRNIFLKSLKEPQVGDIELYKVIDPSKSTGSISTVAGTVGYIPPEYAYTMRVTTAGNVYSFGVILLELLTGKPAVSEGIELAKWVLSHSVQEDKWEKMLDFSISRTSLAARNQMLAVLKVALGCVSVSPEARPKMKSVLRMILNAR</sequence>
<accession>A0A2P5FR16</accession>
<keyword evidence="6" id="KW-0677">Repeat</keyword>
<keyword evidence="2" id="KW-0433">Leucine-rich repeat</keyword>
<dbReference type="GO" id="GO:0033612">
    <property type="term" value="F:receptor serine/threonine kinase binding"/>
    <property type="evidence" value="ECO:0007669"/>
    <property type="project" value="TreeGrafter"/>
</dbReference>
<protein>
    <submittedName>
        <fullName evidence="15">Tyrosine-protein kinase</fullName>
    </submittedName>
</protein>
<dbReference type="FunFam" id="3.30.200.20:FF:000454">
    <property type="entry name" value="Leucine-rich repeat receptor-like tyrosine-protein kinase PXC3"/>
    <property type="match status" value="1"/>
</dbReference>
<keyword evidence="8" id="KW-0067">ATP-binding</keyword>
<dbReference type="STRING" id="63057.A0A2P5FR16"/>
<dbReference type="InParanoid" id="A0A2P5FR16"/>
<dbReference type="Pfam" id="PF00560">
    <property type="entry name" value="LRR_1"/>
    <property type="match status" value="2"/>
</dbReference>
<dbReference type="InterPro" id="IPR001611">
    <property type="entry name" value="Leu-rich_rpt"/>
</dbReference>
<evidence type="ECO:0000259" key="14">
    <source>
        <dbReference type="PROSITE" id="PS50011"/>
    </source>
</evidence>
<evidence type="ECO:0000256" key="12">
    <source>
        <dbReference type="ARBA" id="ARBA00023180"/>
    </source>
</evidence>
<evidence type="ECO:0000256" key="13">
    <source>
        <dbReference type="SAM" id="Phobius"/>
    </source>
</evidence>
<keyword evidence="16" id="KW-1185">Reference proteome</keyword>
<keyword evidence="15" id="KW-0418">Kinase</keyword>
<dbReference type="InterPro" id="IPR003591">
    <property type="entry name" value="Leu-rich_rpt_typical-subtyp"/>
</dbReference>
<evidence type="ECO:0000256" key="2">
    <source>
        <dbReference type="ARBA" id="ARBA00022614"/>
    </source>
</evidence>
<dbReference type="InterPro" id="IPR000719">
    <property type="entry name" value="Prot_kinase_dom"/>
</dbReference>
<dbReference type="InterPro" id="IPR032675">
    <property type="entry name" value="LRR_dom_sf"/>
</dbReference>
<evidence type="ECO:0000256" key="10">
    <source>
        <dbReference type="ARBA" id="ARBA00023136"/>
    </source>
</evidence>
<dbReference type="AlphaFoldDB" id="A0A2P5FR16"/>
<organism evidence="15 16">
    <name type="scientific">Trema orientale</name>
    <name type="common">Charcoal tree</name>
    <name type="synonym">Celtis orientalis</name>
    <dbReference type="NCBI Taxonomy" id="63057"/>
    <lineage>
        <taxon>Eukaryota</taxon>
        <taxon>Viridiplantae</taxon>
        <taxon>Streptophyta</taxon>
        <taxon>Embryophyta</taxon>
        <taxon>Tracheophyta</taxon>
        <taxon>Spermatophyta</taxon>
        <taxon>Magnoliopsida</taxon>
        <taxon>eudicotyledons</taxon>
        <taxon>Gunneridae</taxon>
        <taxon>Pentapetalae</taxon>
        <taxon>rosids</taxon>
        <taxon>fabids</taxon>
        <taxon>Rosales</taxon>
        <taxon>Cannabaceae</taxon>
        <taxon>Trema</taxon>
    </lineage>
</organism>
<dbReference type="Gene3D" id="3.80.10.10">
    <property type="entry name" value="Ribonuclease Inhibitor"/>
    <property type="match status" value="5"/>
</dbReference>
<evidence type="ECO:0000256" key="5">
    <source>
        <dbReference type="ARBA" id="ARBA00022729"/>
    </source>
</evidence>
<evidence type="ECO:0000256" key="1">
    <source>
        <dbReference type="ARBA" id="ARBA00004479"/>
    </source>
</evidence>